<dbReference type="InterPro" id="IPR011055">
    <property type="entry name" value="Dup_hybrid_motif"/>
</dbReference>
<keyword evidence="3" id="KW-0472">Membrane</keyword>
<evidence type="ECO:0000259" key="5">
    <source>
        <dbReference type="PROSITE" id="PS51782"/>
    </source>
</evidence>
<dbReference type="CDD" id="cd00118">
    <property type="entry name" value="LysM"/>
    <property type="match status" value="1"/>
</dbReference>
<dbReference type="Pfam" id="PF01551">
    <property type="entry name" value="Peptidase_M23"/>
    <property type="match status" value="1"/>
</dbReference>
<keyword evidence="2" id="KW-0175">Coiled coil</keyword>
<dbReference type="PANTHER" id="PTHR21666">
    <property type="entry name" value="PEPTIDASE-RELATED"/>
    <property type="match status" value="1"/>
</dbReference>
<evidence type="ECO:0000256" key="1">
    <source>
        <dbReference type="ARBA" id="ARBA00022729"/>
    </source>
</evidence>
<organism evidence="6 7">
    <name type="scientific">Ureibacillus yapensis</name>
    <dbReference type="NCBI Taxonomy" id="2304605"/>
    <lineage>
        <taxon>Bacteria</taxon>
        <taxon>Bacillati</taxon>
        <taxon>Bacillota</taxon>
        <taxon>Bacilli</taxon>
        <taxon>Bacillales</taxon>
        <taxon>Caryophanaceae</taxon>
        <taxon>Ureibacillus</taxon>
    </lineage>
</organism>
<dbReference type="OrthoDB" id="9805070at2"/>
<evidence type="ECO:0000313" key="7">
    <source>
        <dbReference type="Proteomes" id="UP000265692"/>
    </source>
</evidence>
<keyword evidence="7" id="KW-1185">Reference proteome</keyword>
<dbReference type="EMBL" id="QWEI01000005">
    <property type="protein sequence ID" value="RHW36131.1"/>
    <property type="molecule type" value="Genomic_DNA"/>
</dbReference>
<proteinExistence type="predicted"/>
<comment type="caution">
    <text evidence="6">The sequence shown here is derived from an EMBL/GenBank/DDBJ whole genome shotgun (WGS) entry which is preliminary data.</text>
</comment>
<evidence type="ECO:0000256" key="3">
    <source>
        <dbReference type="SAM" id="Phobius"/>
    </source>
</evidence>
<dbReference type="SMART" id="SM01208">
    <property type="entry name" value="G5"/>
    <property type="match status" value="1"/>
</dbReference>
<dbReference type="Pfam" id="PF01476">
    <property type="entry name" value="LysM"/>
    <property type="match status" value="1"/>
</dbReference>
<dbReference type="Gene3D" id="2.70.70.10">
    <property type="entry name" value="Glucose Permease (Domain IIA)"/>
    <property type="match status" value="1"/>
</dbReference>
<dbReference type="SUPFAM" id="SSF54106">
    <property type="entry name" value="LysM domain"/>
    <property type="match status" value="1"/>
</dbReference>
<dbReference type="InterPro" id="IPR050570">
    <property type="entry name" value="Cell_wall_metabolism_enzyme"/>
</dbReference>
<sequence length="494" mass="54669">MSSKWNINEDFTKKQTTSLINSKRNQLVRAALIAVLFTVIGYGFTFLNHGTANANDSIEKVFHVYVKDTYIGAVSNKEAVAEVIEEKEKQAKATYKNYNLDGNSNITLIPEQVFTYETDDLATLEKLNEELIVEAESYALQIDGQPVIYLKDKAAYNKTLRLFKLQYVSESELKQYEANASVETLPALKEDETRIKEINLTESISGEEAKVNPAEIVTPKKAVEFLKTGSLQKEKYEVQQGDVLGSIASDHDLATAELIELNPGLAEDALLQIGQEINVTVEKPLVNVEIVKEKKTINKMPFEKIVKKDKKKYKGEKVVKQEGSNGKKEVSYVISEVNGKVVEKEVTEENVLSKPVDQVTIVGTKVVSSRGTGDFAWPTVGGYISSQMGERWGSYHRGIDIARPSNYNILAADNGVVTFAGWDGTYGQKITVNHNNGYQTVYGHLSEIKVNVGQVVPQGSVMGIMGSTGRSTGTHLHFEILKNGSLVNPLSYLK</sequence>
<accession>A0A396S760</accession>
<dbReference type="RefSeq" id="WP_118876422.1">
    <property type="nucleotide sequence ID" value="NZ_QWEI01000005.1"/>
</dbReference>
<dbReference type="InterPro" id="IPR036779">
    <property type="entry name" value="LysM_dom_sf"/>
</dbReference>
<keyword evidence="3" id="KW-1133">Transmembrane helix</keyword>
<dbReference type="Gene3D" id="3.10.350.10">
    <property type="entry name" value="LysM domain"/>
    <property type="match status" value="1"/>
</dbReference>
<dbReference type="GO" id="GO:0004222">
    <property type="term" value="F:metalloendopeptidase activity"/>
    <property type="evidence" value="ECO:0007669"/>
    <property type="project" value="TreeGrafter"/>
</dbReference>
<dbReference type="CDD" id="cd12797">
    <property type="entry name" value="M23_peptidase"/>
    <property type="match status" value="1"/>
</dbReference>
<name>A0A396S760_9BACL</name>
<feature type="coiled-coil region" evidence="2">
    <location>
        <begin position="81"/>
        <end position="141"/>
    </location>
</feature>
<feature type="domain" description="G5" evidence="4">
    <location>
        <begin position="286"/>
        <end position="366"/>
    </location>
</feature>
<gene>
    <name evidence="6" type="ORF">D1B33_10850</name>
</gene>
<dbReference type="Pfam" id="PF07501">
    <property type="entry name" value="G5"/>
    <property type="match status" value="1"/>
</dbReference>
<dbReference type="PANTHER" id="PTHR21666:SF270">
    <property type="entry name" value="MUREIN HYDROLASE ACTIVATOR ENVC"/>
    <property type="match status" value="1"/>
</dbReference>
<feature type="domain" description="LysM" evidence="5">
    <location>
        <begin position="234"/>
        <end position="279"/>
    </location>
</feature>
<dbReference type="PROSITE" id="PS51109">
    <property type="entry name" value="G5"/>
    <property type="match status" value="1"/>
</dbReference>
<dbReference type="SMART" id="SM00257">
    <property type="entry name" value="LysM"/>
    <property type="match status" value="1"/>
</dbReference>
<dbReference type="InterPro" id="IPR018392">
    <property type="entry name" value="LysM"/>
</dbReference>
<feature type="transmembrane region" description="Helical" evidence="3">
    <location>
        <begin position="27"/>
        <end position="47"/>
    </location>
</feature>
<protein>
    <submittedName>
        <fullName evidence="6">M23 family peptidase</fullName>
    </submittedName>
</protein>
<keyword evidence="3" id="KW-0812">Transmembrane</keyword>
<evidence type="ECO:0000256" key="2">
    <source>
        <dbReference type="SAM" id="Coils"/>
    </source>
</evidence>
<keyword evidence="1" id="KW-0732">Signal</keyword>
<dbReference type="SUPFAM" id="SSF51261">
    <property type="entry name" value="Duplicated hybrid motif"/>
    <property type="match status" value="1"/>
</dbReference>
<dbReference type="Proteomes" id="UP000265692">
    <property type="component" value="Unassembled WGS sequence"/>
</dbReference>
<dbReference type="InterPro" id="IPR011098">
    <property type="entry name" value="G5_dom"/>
</dbReference>
<dbReference type="Gene3D" id="2.20.230.10">
    <property type="entry name" value="Resuscitation-promoting factor rpfb"/>
    <property type="match status" value="1"/>
</dbReference>
<evidence type="ECO:0000259" key="4">
    <source>
        <dbReference type="PROSITE" id="PS51109"/>
    </source>
</evidence>
<dbReference type="AlphaFoldDB" id="A0A396S760"/>
<evidence type="ECO:0000313" key="6">
    <source>
        <dbReference type="EMBL" id="RHW36131.1"/>
    </source>
</evidence>
<dbReference type="InterPro" id="IPR016047">
    <property type="entry name" value="M23ase_b-sheet_dom"/>
</dbReference>
<dbReference type="PROSITE" id="PS51782">
    <property type="entry name" value="LYSM"/>
    <property type="match status" value="1"/>
</dbReference>
<reference evidence="6 7" key="1">
    <citation type="submission" date="2018-08" db="EMBL/GenBank/DDBJ databases">
        <title>Lysinibacillus sp. YLB-03 draft genome sequence.</title>
        <authorList>
            <person name="Yu L."/>
        </authorList>
    </citation>
    <scope>NUCLEOTIDE SEQUENCE [LARGE SCALE GENOMIC DNA]</scope>
    <source>
        <strain evidence="6 7">YLB-03</strain>
    </source>
</reference>